<proteinExistence type="predicted"/>
<dbReference type="InterPro" id="IPR012885">
    <property type="entry name" value="F-box_Sdz-33"/>
</dbReference>
<protein>
    <submittedName>
        <fullName evidence="3">FBA_2 domain-containing protein</fullName>
    </submittedName>
</protein>
<evidence type="ECO:0000313" key="2">
    <source>
        <dbReference type="Proteomes" id="UP000095282"/>
    </source>
</evidence>
<organism evidence="2 3">
    <name type="scientific">Caenorhabditis tropicalis</name>
    <dbReference type="NCBI Taxonomy" id="1561998"/>
    <lineage>
        <taxon>Eukaryota</taxon>
        <taxon>Metazoa</taxon>
        <taxon>Ecdysozoa</taxon>
        <taxon>Nematoda</taxon>
        <taxon>Chromadorea</taxon>
        <taxon>Rhabditida</taxon>
        <taxon>Rhabditina</taxon>
        <taxon>Rhabditomorpha</taxon>
        <taxon>Rhabditoidea</taxon>
        <taxon>Rhabditidae</taxon>
        <taxon>Peloderinae</taxon>
        <taxon>Caenorhabditis</taxon>
    </lineage>
</organism>
<evidence type="ECO:0000259" key="1">
    <source>
        <dbReference type="Pfam" id="PF07735"/>
    </source>
</evidence>
<dbReference type="Pfam" id="PF07735">
    <property type="entry name" value="FBA_2"/>
    <property type="match status" value="1"/>
</dbReference>
<dbReference type="AlphaFoldDB" id="A0A1I7U1C0"/>
<dbReference type="PANTHER" id="PTHR21503">
    <property type="entry name" value="F-BOX-CONTAINING HYPOTHETICAL PROTEIN C.ELEGANS"/>
    <property type="match status" value="1"/>
</dbReference>
<feature type="domain" description="Sdz-33 F-box" evidence="1">
    <location>
        <begin position="40"/>
        <end position="92"/>
    </location>
</feature>
<evidence type="ECO:0000313" key="3">
    <source>
        <dbReference type="WBParaSite" id="Csp11.Scaffold629.g13860.t2"/>
    </source>
</evidence>
<reference evidence="3" key="1">
    <citation type="submission" date="2016-11" db="UniProtKB">
        <authorList>
            <consortium name="WormBaseParasite"/>
        </authorList>
    </citation>
    <scope>IDENTIFICATION</scope>
</reference>
<dbReference type="PANTHER" id="PTHR21503:SF8">
    <property type="entry name" value="F-BOX ASSOCIATED DOMAIN-CONTAINING PROTEIN-RELATED"/>
    <property type="match status" value="1"/>
</dbReference>
<keyword evidence="2" id="KW-1185">Reference proteome</keyword>
<name>A0A1I7U1C0_9PELO</name>
<dbReference type="eggNOG" id="ENOG502TK42">
    <property type="taxonomic scope" value="Eukaryota"/>
</dbReference>
<dbReference type="Proteomes" id="UP000095282">
    <property type="component" value="Unplaced"/>
</dbReference>
<dbReference type="WBParaSite" id="Csp11.Scaffold629.g13860.t2">
    <property type="protein sequence ID" value="Csp11.Scaffold629.g13860.t2"/>
    <property type="gene ID" value="Csp11.Scaffold629.g13860"/>
</dbReference>
<accession>A0A1I7U1C0</accession>
<sequence length="196" mass="23515">MFELFMNKFRKNVDQLYLHNIKLESNGFILKLLNFKIKQKFVSIYSEWIHLDFLLSLDCEYITAFKNNLSAEDMNMFLRSWQEGKTNRNLKYGKLRMCSDLDVKEVLKDCGGELMDPRTSRIKFSDLCYPDKWIHGGIHIRRNDGRLAVIELTGDYLIKEDSNVTEKNIEKYLKTVELWNSRDSTWEEDWFHIYIF</sequence>